<comment type="subcellular location">
    <subcellularLocation>
        <location evidence="1">Cell membrane</location>
        <topology evidence="1">Multi-pass membrane protein</topology>
    </subcellularLocation>
</comment>
<dbReference type="SUPFAM" id="SSF52540">
    <property type="entry name" value="P-loop containing nucleoside triphosphate hydrolases"/>
    <property type="match status" value="1"/>
</dbReference>
<keyword evidence="3" id="KW-0547">Nucleotide-binding</keyword>
<evidence type="ECO:0000313" key="10">
    <source>
        <dbReference type="EMBL" id="MFC5712003.1"/>
    </source>
</evidence>
<proteinExistence type="predicted"/>
<organism evidence="10 11">
    <name type="scientific">Thalassorhabdus alkalitolerans</name>
    <dbReference type="NCBI Taxonomy" id="2282697"/>
    <lineage>
        <taxon>Bacteria</taxon>
        <taxon>Bacillati</taxon>
        <taxon>Bacillota</taxon>
        <taxon>Bacilli</taxon>
        <taxon>Bacillales</taxon>
        <taxon>Bacillaceae</taxon>
        <taxon>Thalassorhabdus</taxon>
    </lineage>
</organism>
<evidence type="ECO:0000313" key="11">
    <source>
        <dbReference type="Proteomes" id="UP001596142"/>
    </source>
</evidence>
<feature type="transmembrane region" description="Helical" evidence="7">
    <location>
        <begin position="55"/>
        <end position="77"/>
    </location>
</feature>
<dbReference type="EMBL" id="JBHSOZ010000003">
    <property type="protein sequence ID" value="MFC5712003.1"/>
    <property type="molecule type" value="Genomic_DNA"/>
</dbReference>
<dbReference type="InterPro" id="IPR027417">
    <property type="entry name" value="P-loop_NTPase"/>
</dbReference>
<dbReference type="RefSeq" id="WP_385939007.1">
    <property type="nucleotide sequence ID" value="NZ_JBHSOZ010000003.1"/>
</dbReference>
<feature type="transmembrane region" description="Helical" evidence="7">
    <location>
        <begin position="160"/>
        <end position="178"/>
    </location>
</feature>
<dbReference type="InterPro" id="IPR003439">
    <property type="entry name" value="ABC_transporter-like_ATP-bd"/>
</dbReference>
<keyword evidence="4" id="KW-0067">ATP-binding</keyword>
<dbReference type="InterPro" id="IPR011527">
    <property type="entry name" value="ABC1_TM_dom"/>
</dbReference>
<evidence type="ECO:0000256" key="5">
    <source>
        <dbReference type="ARBA" id="ARBA00022989"/>
    </source>
</evidence>
<dbReference type="PANTHER" id="PTHR43394">
    <property type="entry name" value="ATP-DEPENDENT PERMEASE MDL1, MITOCHONDRIAL"/>
    <property type="match status" value="1"/>
</dbReference>
<dbReference type="Gene3D" id="1.20.1560.10">
    <property type="entry name" value="ABC transporter type 1, transmembrane domain"/>
    <property type="match status" value="1"/>
</dbReference>
<comment type="caution">
    <text evidence="10">The sequence shown here is derived from an EMBL/GenBank/DDBJ whole genome shotgun (WGS) entry which is preliminary data.</text>
</comment>
<evidence type="ECO:0000256" key="4">
    <source>
        <dbReference type="ARBA" id="ARBA00022840"/>
    </source>
</evidence>
<sequence>MKVFLDLWWYFKKERKQYGTGIFLLVLVSFLSLLPPYVVGVFVDHILEETLTQEIIWYWTGILFILAVLIYILRFLWRLLIFGSAIRLARLLRNRLYEHFTKMSSSFYNKRRTGDLMAHSTNDIRAIEQTAGVGVLTLVDSLTMGGFVILTMAITISWELTLISLIPMPFMALMTSYYGTLLHKRFGKAQEAFSSLNDKVQESVSGVRITKTFGHENLEIESFRDKSEDVVKKNISVAKVDALFDPTISFIVGISYFLSIYFGAQYVVAGTITIGELTSFTIYLGLLIWPMLAFGWLFNIVERGRASYGRVEKLLKEPQAITDKDGAVSIPPEGDVKAHIQSVYYDNSQDPALQNILFSLKKGQTLGVVGKTGSGKTTLVKLFLREVEINRGEILFGKHSLSEYTLDALRKSIAYVPQDHFLFSATIADNIAFGDPDASFSSLIKASRLASVHEDIIQLHKGYETVVGERGVTLSGGQKQRISIARALLLDPEMLILDDSLSAVDAQTEENILYALRKERRNKTTIITAHRLSAIKHSDLILVLDEGKILEKGSHEDLMKQKNGWYKRMYEQQQLESLVNRGGRQDEAPR</sequence>
<accession>A0ABW0YNE9</accession>
<feature type="domain" description="ABC transporter" evidence="8">
    <location>
        <begin position="338"/>
        <end position="571"/>
    </location>
</feature>
<dbReference type="Gene3D" id="3.40.50.300">
    <property type="entry name" value="P-loop containing nucleotide triphosphate hydrolases"/>
    <property type="match status" value="1"/>
</dbReference>
<dbReference type="PROSITE" id="PS50929">
    <property type="entry name" value="ABC_TM1F"/>
    <property type="match status" value="1"/>
</dbReference>
<name>A0ABW0YNE9_9BACI</name>
<feature type="domain" description="ABC transmembrane type-1" evidence="9">
    <location>
        <begin position="21"/>
        <end position="303"/>
    </location>
</feature>
<reference evidence="11" key="1">
    <citation type="journal article" date="2019" name="Int. J. Syst. Evol. Microbiol.">
        <title>The Global Catalogue of Microorganisms (GCM) 10K type strain sequencing project: providing services to taxonomists for standard genome sequencing and annotation.</title>
        <authorList>
            <consortium name="The Broad Institute Genomics Platform"/>
            <consortium name="The Broad Institute Genome Sequencing Center for Infectious Disease"/>
            <person name="Wu L."/>
            <person name="Ma J."/>
        </authorList>
    </citation>
    <scope>NUCLEOTIDE SEQUENCE [LARGE SCALE GENOMIC DNA]</scope>
    <source>
        <strain evidence="11">CECT 7184</strain>
    </source>
</reference>
<evidence type="ECO:0000259" key="9">
    <source>
        <dbReference type="PROSITE" id="PS50929"/>
    </source>
</evidence>
<dbReference type="Pfam" id="PF00664">
    <property type="entry name" value="ABC_membrane"/>
    <property type="match status" value="1"/>
</dbReference>
<keyword evidence="2 7" id="KW-0812">Transmembrane</keyword>
<gene>
    <name evidence="10" type="ORF">ACFPU1_04370</name>
</gene>
<evidence type="ECO:0000259" key="8">
    <source>
        <dbReference type="PROSITE" id="PS50893"/>
    </source>
</evidence>
<dbReference type="SMART" id="SM00382">
    <property type="entry name" value="AAA"/>
    <property type="match status" value="1"/>
</dbReference>
<dbReference type="Pfam" id="PF00005">
    <property type="entry name" value="ABC_tran"/>
    <property type="match status" value="1"/>
</dbReference>
<evidence type="ECO:0000256" key="7">
    <source>
        <dbReference type="SAM" id="Phobius"/>
    </source>
</evidence>
<dbReference type="SUPFAM" id="SSF90123">
    <property type="entry name" value="ABC transporter transmembrane region"/>
    <property type="match status" value="1"/>
</dbReference>
<dbReference type="InterPro" id="IPR017871">
    <property type="entry name" value="ABC_transporter-like_CS"/>
</dbReference>
<dbReference type="CDD" id="cd18541">
    <property type="entry name" value="ABC_6TM_TmrB_like"/>
    <property type="match status" value="1"/>
</dbReference>
<feature type="transmembrane region" description="Helical" evidence="7">
    <location>
        <begin position="242"/>
        <end position="262"/>
    </location>
</feature>
<feature type="transmembrane region" description="Helical" evidence="7">
    <location>
        <begin position="282"/>
        <end position="301"/>
    </location>
</feature>
<evidence type="ECO:0000256" key="3">
    <source>
        <dbReference type="ARBA" id="ARBA00022741"/>
    </source>
</evidence>
<feature type="transmembrane region" description="Helical" evidence="7">
    <location>
        <begin position="133"/>
        <end position="154"/>
    </location>
</feature>
<keyword evidence="11" id="KW-1185">Reference proteome</keyword>
<dbReference type="InterPro" id="IPR003593">
    <property type="entry name" value="AAA+_ATPase"/>
</dbReference>
<dbReference type="PROSITE" id="PS50893">
    <property type="entry name" value="ABC_TRANSPORTER_2"/>
    <property type="match status" value="1"/>
</dbReference>
<keyword evidence="5 7" id="KW-1133">Transmembrane helix</keyword>
<evidence type="ECO:0000256" key="6">
    <source>
        <dbReference type="ARBA" id="ARBA00023136"/>
    </source>
</evidence>
<dbReference type="InterPro" id="IPR036640">
    <property type="entry name" value="ABC1_TM_sf"/>
</dbReference>
<dbReference type="PROSITE" id="PS00211">
    <property type="entry name" value="ABC_TRANSPORTER_1"/>
    <property type="match status" value="1"/>
</dbReference>
<dbReference type="Proteomes" id="UP001596142">
    <property type="component" value="Unassembled WGS sequence"/>
</dbReference>
<dbReference type="PANTHER" id="PTHR43394:SF1">
    <property type="entry name" value="ATP-BINDING CASSETTE SUB-FAMILY B MEMBER 10, MITOCHONDRIAL"/>
    <property type="match status" value="1"/>
</dbReference>
<keyword evidence="6 7" id="KW-0472">Membrane</keyword>
<feature type="transmembrane region" description="Helical" evidence="7">
    <location>
        <begin position="21"/>
        <end position="43"/>
    </location>
</feature>
<dbReference type="InterPro" id="IPR039421">
    <property type="entry name" value="Type_1_exporter"/>
</dbReference>
<evidence type="ECO:0000256" key="1">
    <source>
        <dbReference type="ARBA" id="ARBA00004651"/>
    </source>
</evidence>
<evidence type="ECO:0000256" key="2">
    <source>
        <dbReference type="ARBA" id="ARBA00022692"/>
    </source>
</evidence>
<protein>
    <submittedName>
        <fullName evidence="10">ABC transporter transmembrane domain-containing protein</fullName>
    </submittedName>
</protein>